<reference evidence="1" key="1">
    <citation type="journal article" date="2020" name="Stud. Mycol.">
        <title>101 Dothideomycetes genomes: a test case for predicting lifestyles and emergence of pathogens.</title>
        <authorList>
            <person name="Haridas S."/>
            <person name="Albert R."/>
            <person name="Binder M."/>
            <person name="Bloem J."/>
            <person name="Labutti K."/>
            <person name="Salamov A."/>
            <person name="Andreopoulos B."/>
            <person name="Baker S."/>
            <person name="Barry K."/>
            <person name="Bills G."/>
            <person name="Bluhm B."/>
            <person name="Cannon C."/>
            <person name="Castanera R."/>
            <person name="Culley D."/>
            <person name="Daum C."/>
            <person name="Ezra D."/>
            <person name="Gonzalez J."/>
            <person name="Henrissat B."/>
            <person name="Kuo A."/>
            <person name="Liang C."/>
            <person name="Lipzen A."/>
            <person name="Lutzoni F."/>
            <person name="Magnuson J."/>
            <person name="Mondo S."/>
            <person name="Nolan M."/>
            <person name="Ohm R."/>
            <person name="Pangilinan J."/>
            <person name="Park H.-J."/>
            <person name="Ramirez L."/>
            <person name="Alfaro M."/>
            <person name="Sun H."/>
            <person name="Tritt A."/>
            <person name="Yoshinaga Y."/>
            <person name="Zwiers L.-H."/>
            <person name="Turgeon B."/>
            <person name="Goodwin S."/>
            <person name="Spatafora J."/>
            <person name="Crous P."/>
            <person name="Grigoriev I."/>
        </authorList>
    </citation>
    <scope>NUCLEOTIDE SEQUENCE</scope>
    <source>
        <strain evidence="1">CBS 109.77</strain>
    </source>
</reference>
<keyword evidence="2" id="KW-1185">Reference proteome</keyword>
<evidence type="ECO:0008006" key="3">
    <source>
        <dbReference type="Google" id="ProtNLM"/>
    </source>
</evidence>
<gene>
    <name evidence="1" type="ORF">K505DRAFT_191259</name>
</gene>
<dbReference type="Proteomes" id="UP000799757">
    <property type="component" value="Unassembled WGS sequence"/>
</dbReference>
<protein>
    <recommendedName>
        <fullName evidence="3">RRM domain-containing protein</fullName>
    </recommendedName>
</protein>
<proteinExistence type="predicted"/>
<feature type="non-terminal residue" evidence="1">
    <location>
        <position position="1"/>
    </location>
</feature>
<sequence>IEWVAMELSNYGASLRRADVDALFEGFPISPDFVFPAYVNFSRPFRTTIWIAGAQEAQRAVKELDGTTVKGRAISVKVVIEATYEERENMAREVADDLKKAIINAARIYYPEHGTDILEVRKYVKGITHYAFLQARAPIIVRSDPTEDVGLSENKASWEFIAAGTSRVSNDSQSDYDLIALKDLLATVERQGAAAKAWKNWKGS</sequence>
<dbReference type="AlphaFoldDB" id="A0A6A6XIW1"/>
<feature type="non-terminal residue" evidence="1">
    <location>
        <position position="204"/>
    </location>
</feature>
<dbReference type="EMBL" id="MU001833">
    <property type="protein sequence ID" value="KAF2796352.1"/>
    <property type="molecule type" value="Genomic_DNA"/>
</dbReference>
<accession>A0A6A6XIW1</accession>
<organism evidence="1 2">
    <name type="scientific">Melanomma pulvis-pyrius CBS 109.77</name>
    <dbReference type="NCBI Taxonomy" id="1314802"/>
    <lineage>
        <taxon>Eukaryota</taxon>
        <taxon>Fungi</taxon>
        <taxon>Dikarya</taxon>
        <taxon>Ascomycota</taxon>
        <taxon>Pezizomycotina</taxon>
        <taxon>Dothideomycetes</taxon>
        <taxon>Pleosporomycetidae</taxon>
        <taxon>Pleosporales</taxon>
        <taxon>Melanommataceae</taxon>
        <taxon>Melanomma</taxon>
    </lineage>
</organism>
<dbReference type="OrthoDB" id="1049195at2759"/>
<evidence type="ECO:0000313" key="1">
    <source>
        <dbReference type="EMBL" id="KAF2796352.1"/>
    </source>
</evidence>
<evidence type="ECO:0000313" key="2">
    <source>
        <dbReference type="Proteomes" id="UP000799757"/>
    </source>
</evidence>
<name>A0A6A6XIW1_9PLEO</name>